<dbReference type="Gene3D" id="1.10.10.10">
    <property type="entry name" value="Winged helix-like DNA-binding domain superfamily/Winged helix DNA-binding domain"/>
    <property type="match status" value="1"/>
</dbReference>
<dbReference type="SUPFAM" id="SSF46955">
    <property type="entry name" value="Putative DNA-binding domain"/>
    <property type="match status" value="1"/>
</dbReference>
<evidence type="ECO:0000259" key="1">
    <source>
        <dbReference type="Pfam" id="PF12728"/>
    </source>
</evidence>
<dbReference type="InterPro" id="IPR036388">
    <property type="entry name" value="WH-like_DNA-bd_sf"/>
</dbReference>
<organism evidence="2 3">
    <name type="scientific">Corynebacterium humireducens</name>
    <dbReference type="NCBI Taxonomy" id="1223514"/>
    <lineage>
        <taxon>Bacteria</taxon>
        <taxon>Bacillati</taxon>
        <taxon>Actinomycetota</taxon>
        <taxon>Actinomycetes</taxon>
        <taxon>Mycobacteriales</taxon>
        <taxon>Corynebacteriaceae</taxon>
        <taxon>Corynebacterium</taxon>
    </lineage>
</organism>
<dbReference type="EMBL" id="JAAZHI010000076">
    <property type="protein sequence ID" value="NLA55337.1"/>
    <property type="molecule type" value="Genomic_DNA"/>
</dbReference>
<gene>
    <name evidence="2" type="ORF">GX859_03410</name>
</gene>
<dbReference type="Proteomes" id="UP000557899">
    <property type="component" value="Unassembled WGS sequence"/>
</dbReference>
<proteinExistence type="predicted"/>
<dbReference type="InterPro" id="IPR041657">
    <property type="entry name" value="HTH_17"/>
</dbReference>
<name>A0A7X6SV09_9CORY</name>
<sequence>MATIGHTSPTLDVLTTAQVSEMTGIPVQTLRAWRHAGTGPRSWKLGNRIRYDRADVLAWLDAQRAATMRGDDLPAA</sequence>
<evidence type="ECO:0000313" key="3">
    <source>
        <dbReference type="Proteomes" id="UP000557899"/>
    </source>
</evidence>
<protein>
    <submittedName>
        <fullName evidence="2">Helix-turn-helix domain-containing protein</fullName>
    </submittedName>
</protein>
<feature type="domain" description="Helix-turn-helix" evidence="1">
    <location>
        <begin position="13"/>
        <end position="64"/>
    </location>
</feature>
<comment type="caution">
    <text evidence="2">The sequence shown here is derived from an EMBL/GenBank/DDBJ whole genome shotgun (WGS) entry which is preliminary data.</text>
</comment>
<dbReference type="AlphaFoldDB" id="A0A7X6SV09"/>
<evidence type="ECO:0000313" key="2">
    <source>
        <dbReference type="EMBL" id="NLA55337.1"/>
    </source>
</evidence>
<dbReference type="Pfam" id="PF12728">
    <property type="entry name" value="HTH_17"/>
    <property type="match status" value="1"/>
</dbReference>
<accession>A0A7X6SV09</accession>
<reference evidence="2 3" key="1">
    <citation type="journal article" date="2020" name="Biotechnol. Biofuels">
        <title>New insights from the biogas microbiome by comprehensive genome-resolved metagenomics of nearly 1600 species originating from multiple anaerobic digesters.</title>
        <authorList>
            <person name="Campanaro S."/>
            <person name="Treu L."/>
            <person name="Rodriguez-R L.M."/>
            <person name="Kovalovszki A."/>
            <person name="Ziels R.M."/>
            <person name="Maus I."/>
            <person name="Zhu X."/>
            <person name="Kougias P.G."/>
            <person name="Basile A."/>
            <person name="Luo G."/>
            <person name="Schluter A."/>
            <person name="Konstantinidis K.T."/>
            <person name="Angelidaki I."/>
        </authorList>
    </citation>
    <scope>NUCLEOTIDE SEQUENCE [LARGE SCALE GENOMIC DNA]</scope>
    <source>
        <strain evidence="2">AS15tlH2ME_198</strain>
    </source>
</reference>
<dbReference type="InterPro" id="IPR009061">
    <property type="entry name" value="DNA-bd_dom_put_sf"/>
</dbReference>